<dbReference type="SUPFAM" id="SSF161098">
    <property type="entry name" value="MetI-like"/>
    <property type="match status" value="1"/>
</dbReference>
<feature type="transmembrane region" description="Helical" evidence="7">
    <location>
        <begin position="157"/>
        <end position="179"/>
    </location>
</feature>
<evidence type="ECO:0000256" key="4">
    <source>
        <dbReference type="ARBA" id="ARBA00022692"/>
    </source>
</evidence>
<evidence type="ECO:0000313" key="9">
    <source>
        <dbReference type="EMBL" id="MET4582337.1"/>
    </source>
</evidence>
<comment type="caution">
    <text evidence="9">The sequence shown here is derived from an EMBL/GenBank/DDBJ whole genome shotgun (WGS) entry which is preliminary data.</text>
</comment>
<evidence type="ECO:0000256" key="3">
    <source>
        <dbReference type="ARBA" id="ARBA00022475"/>
    </source>
</evidence>
<proteinExistence type="inferred from homology"/>
<evidence type="ECO:0000256" key="1">
    <source>
        <dbReference type="ARBA" id="ARBA00004651"/>
    </source>
</evidence>
<feature type="transmembrane region" description="Helical" evidence="7">
    <location>
        <begin position="266"/>
        <end position="288"/>
    </location>
</feature>
<evidence type="ECO:0000256" key="5">
    <source>
        <dbReference type="ARBA" id="ARBA00022989"/>
    </source>
</evidence>
<evidence type="ECO:0000313" key="10">
    <source>
        <dbReference type="Proteomes" id="UP001549257"/>
    </source>
</evidence>
<dbReference type="CDD" id="cd06261">
    <property type="entry name" value="TM_PBP2"/>
    <property type="match status" value="1"/>
</dbReference>
<accession>A0ABV2QMW8</accession>
<dbReference type="InterPro" id="IPR035906">
    <property type="entry name" value="MetI-like_sf"/>
</dbReference>
<evidence type="ECO:0000256" key="6">
    <source>
        <dbReference type="ARBA" id="ARBA00023136"/>
    </source>
</evidence>
<organism evidence="9 10">
    <name type="scientific">Conyzicola nivalis</name>
    <dbReference type="NCBI Taxonomy" id="1477021"/>
    <lineage>
        <taxon>Bacteria</taxon>
        <taxon>Bacillati</taxon>
        <taxon>Actinomycetota</taxon>
        <taxon>Actinomycetes</taxon>
        <taxon>Micrococcales</taxon>
        <taxon>Microbacteriaceae</taxon>
        <taxon>Conyzicola</taxon>
    </lineage>
</organism>
<dbReference type="PANTHER" id="PTHR43744:SF12">
    <property type="entry name" value="ABC TRANSPORTER PERMEASE PROTEIN MG189-RELATED"/>
    <property type="match status" value="1"/>
</dbReference>
<dbReference type="Gene3D" id="1.10.3720.10">
    <property type="entry name" value="MetI-like"/>
    <property type="match status" value="1"/>
</dbReference>
<protein>
    <submittedName>
        <fullName evidence="9">Multiple sugar transport system permease protein</fullName>
    </submittedName>
</protein>
<dbReference type="EMBL" id="JBEPSJ010000002">
    <property type="protein sequence ID" value="MET4582337.1"/>
    <property type="molecule type" value="Genomic_DNA"/>
</dbReference>
<keyword evidence="9" id="KW-0762">Sugar transport</keyword>
<keyword evidence="2 7" id="KW-0813">Transport</keyword>
<sequence>MTTTRITGRLTDDSGRRTRKPRNILTYVFLGILVVYFLVPLWFLFVASTKDAPSLFSGDSALWFSGEFNLFTNLSNLVTYNDGIYLRWIGNSALYAFLGGLGATVLAVLAGYGFAKYNFRGRDLSFAILLGSVMVPLTALVIPTFVLFSELGLTDTIWAVILPSLLSPFGVYLMRVYAAEAVPDELLDAARMDGAGEFRSFFQVALPLMRPAVVTVLLLSVVGTWNNYFLPLAMLSNSQLYPITVGIGLWQGLASQNNGGGGGPSLWTLIIVGSLISIIPLIIAFLSLQKYWQGGLAIGSLK</sequence>
<reference evidence="9 10" key="1">
    <citation type="submission" date="2024-06" db="EMBL/GenBank/DDBJ databases">
        <title>Sorghum-associated microbial communities from plants grown in Nebraska, USA.</title>
        <authorList>
            <person name="Schachtman D."/>
        </authorList>
    </citation>
    <scope>NUCLEOTIDE SEQUENCE [LARGE SCALE GENOMIC DNA]</scope>
    <source>
        <strain evidence="9 10">2857</strain>
    </source>
</reference>
<dbReference type="RefSeq" id="WP_354024532.1">
    <property type="nucleotide sequence ID" value="NZ_JBEPSJ010000002.1"/>
</dbReference>
<dbReference type="Proteomes" id="UP001549257">
    <property type="component" value="Unassembled WGS sequence"/>
</dbReference>
<name>A0ABV2QMW8_9MICO</name>
<feature type="transmembrane region" description="Helical" evidence="7">
    <location>
        <begin position="126"/>
        <end position="145"/>
    </location>
</feature>
<feature type="domain" description="ABC transmembrane type-1" evidence="8">
    <location>
        <begin position="89"/>
        <end position="287"/>
    </location>
</feature>
<evidence type="ECO:0000259" key="8">
    <source>
        <dbReference type="PROSITE" id="PS50928"/>
    </source>
</evidence>
<keyword evidence="5 7" id="KW-1133">Transmembrane helix</keyword>
<dbReference type="Pfam" id="PF00528">
    <property type="entry name" value="BPD_transp_1"/>
    <property type="match status" value="1"/>
</dbReference>
<keyword evidence="4 7" id="KW-0812">Transmembrane</keyword>
<comment type="subcellular location">
    <subcellularLocation>
        <location evidence="1 7">Cell membrane</location>
        <topology evidence="1 7">Multi-pass membrane protein</topology>
    </subcellularLocation>
</comment>
<dbReference type="PANTHER" id="PTHR43744">
    <property type="entry name" value="ABC TRANSPORTER PERMEASE PROTEIN MG189-RELATED-RELATED"/>
    <property type="match status" value="1"/>
</dbReference>
<comment type="similarity">
    <text evidence="7">Belongs to the binding-protein-dependent transport system permease family.</text>
</comment>
<keyword evidence="6 7" id="KW-0472">Membrane</keyword>
<dbReference type="InterPro" id="IPR000515">
    <property type="entry name" value="MetI-like"/>
</dbReference>
<evidence type="ECO:0000256" key="7">
    <source>
        <dbReference type="RuleBase" id="RU363032"/>
    </source>
</evidence>
<feature type="transmembrane region" description="Helical" evidence="7">
    <location>
        <begin position="200"/>
        <end position="225"/>
    </location>
</feature>
<feature type="transmembrane region" description="Helical" evidence="7">
    <location>
        <begin position="24"/>
        <end position="45"/>
    </location>
</feature>
<dbReference type="PROSITE" id="PS50928">
    <property type="entry name" value="ABC_TM1"/>
    <property type="match status" value="1"/>
</dbReference>
<evidence type="ECO:0000256" key="2">
    <source>
        <dbReference type="ARBA" id="ARBA00022448"/>
    </source>
</evidence>
<keyword evidence="3" id="KW-1003">Cell membrane</keyword>
<keyword evidence="10" id="KW-1185">Reference proteome</keyword>
<feature type="transmembrane region" description="Helical" evidence="7">
    <location>
        <begin position="93"/>
        <end position="114"/>
    </location>
</feature>
<gene>
    <name evidence="9" type="ORF">ABIE21_001847</name>
</gene>